<evidence type="ECO:0000313" key="2">
    <source>
        <dbReference type="EMBL" id="KAG1306928.1"/>
    </source>
</evidence>
<feature type="domain" description="Zn(2)-C6 fungal-type" evidence="1">
    <location>
        <begin position="157"/>
        <end position="184"/>
    </location>
</feature>
<accession>A0A9P6X7U3</accession>
<sequence length="200" mass="22442">MYFEHTSNPTFFTDDIYDMVNSTSNEELIEKLLQPTSFYNPNLLTVAQPSDLMFAPNTHMSFYDHLPYNNMNELPNIPYGGYQAIGDFPNSQRFGDFMKVVVDLSNQHNVSLEYLESVYGLFNTPTPTMTTTPSPPAIAAESLPVKSSPERCFSGKTCQACKNAHSGCDKMRPCSRCIRIQGCCVDSITKKRGRPPLSKK</sequence>
<dbReference type="InterPro" id="IPR001138">
    <property type="entry name" value="Zn2Cys6_DnaBD"/>
</dbReference>
<dbReference type="GO" id="GO:0008270">
    <property type="term" value="F:zinc ion binding"/>
    <property type="evidence" value="ECO:0007669"/>
    <property type="project" value="InterPro"/>
</dbReference>
<dbReference type="PROSITE" id="PS00463">
    <property type="entry name" value="ZN2_CY6_FUNGAL_1"/>
    <property type="match status" value="1"/>
</dbReference>
<reference evidence="2" key="1">
    <citation type="journal article" date="2020" name="Microb. Genom.">
        <title>Genetic diversity of clinical and environmental Mucorales isolates obtained from an investigation of mucormycosis cases among solid organ transplant recipients.</title>
        <authorList>
            <person name="Nguyen M.H."/>
            <person name="Kaul D."/>
            <person name="Muto C."/>
            <person name="Cheng S.J."/>
            <person name="Richter R.A."/>
            <person name="Bruno V.M."/>
            <person name="Liu G."/>
            <person name="Beyhan S."/>
            <person name="Sundermann A.J."/>
            <person name="Mounaud S."/>
            <person name="Pasculle A.W."/>
            <person name="Nierman W.C."/>
            <person name="Driscoll E."/>
            <person name="Cumbie R."/>
            <person name="Clancy C.J."/>
            <person name="Dupont C.L."/>
        </authorList>
    </citation>
    <scope>NUCLEOTIDE SEQUENCE</scope>
    <source>
        <strain evidence="2">GL11</strain>
    </source>
</reference>
<dbReference type="GO" id="GO:0000981">
    <property type="term" value="F:DNA-binding transcription factor activity, RNA polymerase II-specific"/>
    <property type="evidence" value="ECO:0007669"/>
    <property type="project" value="InterPro"/>
</dbReference>
<evidence type="ECO:0000259" key="1">
    <source>
        <dbReference type="PROSITE" id="PS00463"/>
    </source>
</evidence>
<proteinExistence type="predicted"/>
<organism evidence="2 3">
    <name type="scientific">Rhizopus oryzae</name>
    <name type="common">Mucormycosis agent</name>
    <name type="synonym">Rhizopus arrhizus var. delemar</name>
    <dbReference type="NCBI Taxonomy" id="64495"/>
    <lineage>
        <taxon>Eukaryota</taxon>
        <taxon>Fungi</taxon>
        <taxon>Fungi incertae sedis</taxon>
        <taxon>Mucoromycota</taxon>
        <taxon>Mucoromycotina</taxon>
        <taxon>Mucoromycetes</taxon>
        <taxon>Mucorales</taxon>
        <taxon>Mucorineae</taxon>
        <taxon>Rhizopodaceae</taxon>
        <taxon>Rhizopus</taxon>
    </lineage>
</organism>
<keyword evidence="3" id="KW-1185">Reference proteome</keyword>
<name>A0A9P6X7U3_RHIOR</name>
<gene>
    <name evidence="2" type="ORF">G6F64_007208</name>
</gene>
<dbReference type="Proteomes" id="UP000716291">
    <property type="component" value="Unassembled WGS sequence"/>
</dbReference>
<dbReference type="AlphaFoldDB" id="A0A9P6X7U3"/>
<comment type="caution">
    <text evidence="2">The sequence shown here is derived from an EMBL/GenBank/DDBJ whole genome shotgun (WGS) entry which is preliminary data.</text>
</comment>
<protein>
    <recommendedName>
        <fullName evidence="1">Zn(2)-C6 fungal-type domain-containing protein</fullName>
    </recommendedName>
</protein>
<evidence type="ECO:0000313" key="3">
    <source>
        <dbReference type="Proteomes" id="UP000716291"/>
    </source>
</evidence>
<dbReference type="EMBL" id="JAANQT010001038">
    <property type="protein sequence ID" value="KAG1306928.1"/>
    <property type="molecule type" value="Genomic_DNA"/>
</dbReference>
<dbReference type="CDD" id="cd00067">
    <property type="entry name" value="GAL4"/>
    <property type="match status" value="1"/>
</dbReference>